<gene>
    <name evidence="2" type="ORF">BC938DRAFT_472285</name>
</gene>
<evidence type="ECO:0000313" key="2">
    <source>
        <dbReference type="EMBL" id="RUS25357.1"/>
    </source>
</evidence>
<evidence type="ECO:0000256" key="1">
    <source>
        <dbReference type="SAM" id="MobiDB-lite"/>
    </source>
</evidence>
<reference evidence="2 3" key="1">
    <citation type="journal article" date="2018" name="New Phytol.">
        <title>Phylogenomics of Endogonaceae and evolution of mycorrhizas within Mucoromycota.</title>
        <authorList>
            <person name="Chang Y."/>
            <person name="Desiro A."/>
            <person name="Na H."/>
            <person name="Sandor L."/>
            <person name="Lipzen A."/>
            <person name="Clum A."/>
            <person name="Barry K."/>
            <person name="Grigoriev I.V."/>
            <person name="Martin F.M."/>
            <person name="Stajich J.E."/>
            <person name="Smith M.E."/>
            <person name="Bonito G."/>
            <person name="Spatafora J.W."/>
        </authorList>
    </citation>
    <scope>NUCLEOTIDE SEQUENCE [LARGE SCALE GENOMIC DNA]</scope>
    <source>
        <strain evidence="2 3">AD002</strain>
    </source>
</reference>
<organism evidence="2 3">
    <name type="scientific">Jimgerdemannia flammicorona</name>
    <dbReference type="NCBI Taxonomy" id="994334"/>
    <lineage>
        <taxon>Eukaryota</taxon>
        <taxon>Fungi</taxon>
        <taxon>Fungi incertae sedis</taxon>
        <taxon>Mucoromycota</taxon>
        <taxon>Mucoromycotina</taxon>
        <taxon>Endogonomycetes</taxon>
        <taxon>Endogonales</taxon>
        <taxon>Endogonaceae</taxon>
        <taxon>Jimgerdemannia</taxon>
    </lineage>
</organism>
<accession>A0A433Q6G1</accession>
<name>A0A433Q6G1_9FUNG</name>
<feature type="compositionally biased region" description="Basic residues" evidence="1">
    <location>
        <begin position="39"/>
        <end position="48"/>
    </location>
</feature>
<evidence type="ECO:0000313" key="3">
    <source>
        <dbReference type="Proteomes" id="UP000274822"/>
    </source>
</evidence>
<dbReference type="EMBL" id="RBNJ01013221">
    <property type="protein sequence ID" value="RUS25357.1"/>
    <property type="molecule type" value="Genomic_DNA"/>
</dbReference>
<comment type="caution">
    <text evidence="2">The sequence shown here is derived from an EMBL/GenBank/DDBJ whole genome shotgun (WGS) entry which is preliminary data.</text>
</comment>
<protein>
    <submittedName>
        <fullName evidence="2">Uncharacterized protein</fullName>
    </submittedName>
</protein>
<feature type="compositionally biased region" description="Polar residues" evidence="1">
    <location>
        <begin position="126"/>
        <end position="138"/>
    </location>
</feature>
<sequence length="205" mass="23248">MEPRDHRSGHSTSDQIKKNILPKKRKRKARKEAEMPHTTGRRRNRKARPAQQGILPSARPNKEHRQARQRCRPNKEHCQARQRCRPNKEHRQARQRCRPNKEHRQARQRCRPTRNTAKRASAADPTRNTPALPTQHGTPPSAPALPTQQGTPPSALALPARNVQPNAGSRSAPVPSFSPGARRLRTVTGSSRAPVSWREYHEIPA</sequence>
<proteinExistence type="predicted"/>
<feature type="compositionally biased region" description="Basic residues" evidence="1">
    <location>
        <begin position="20"/>
        <end position="30"/>
    </location>
</feature>
<dbReference type="Proteomes" id="UP000274822">
    <property type="component" value="Unassembled WGS sequence"/>
</dbReference>
<keyword evidence="3" id="KW-1185">Reference proteome</keyword>
<dbReference type="AlphaFoldDB" id="A0A433Q6G1"/>
<feature type="region of interest" description="Disordered" evidence="1">
    <location>
        <begin position="1"/>
        <end position="205"/>
    </location>
</feature>